<gene>
    <name evidence="1" type="ORF">TrST_g10219</name>
</gene>
<proteinExistence type="predicted"/>
<dbReference type="EMBL" id="BRXY01000163">
    <property type="protein sequence ID" value="GMH73042.1"/>
    <property type="molecule type" value="Genomic_DNA"/>
</dbReference>
<name>A0A9W7APC1_9STRA</name>
<dbReference type="OrthoDB" id="70570at2759"/>
<dbReference type="AlphaFoldDB" id="A0A9W7APC1"/>
<protein>
    <submittedName>
        <fullName evidence="1">Uncharacterized protein</fullName>
    </submittedName>
</protein>
<keyword evidence="2" id="KW-1185">Reference proteome</keyword>
<organism evidence="1 2">
    <name type="scientific">Triparma strigata</name>
    <dbReference type="NCBI Taxonomy" id="1606541"/>
    <lineage>
        <taxon>Eukaryota</taxon>
        <taxon>Sar</taxon>
        <taxon>Stramenopiles</taxon>
        <taxon>Ochrophyta</taxon>
        <taxon>Bolidophyceae</taxon>
        <taxon>Parmales</taxon>
        <taxon>Triparmaceae</taxon>
        <taxon>Triparma</taxon>
    </lineage>
</organism>
<reference evidence="2" key="1">
    <citation type="journal article" date="2023" name="Commun. Biol.">
        <title>Genome analysis of Parmales, the sister group of diatoms, reveals the evolutionary specialization of diatoms from phago-mixotrophs to photoautotrophs.</title>
        <authorList>
            <person name="Ban H."/>
            <person name="Sato S."/>
            <person name="Yoshikawa S."/>
            <person name="Yamada K."/>
            <person name="Nakamura Y."/>
            <person name="Ichinomiya M."/>
            <person name="Sato N."/>
            <person name="Blanc-Mathieu R."/>
            <person name="Endo H."/>
            <person name="Kuwata A."/>
            <person name="Ogata H."/>
        </authorList>
    </citation>
    <scope>NUCLEOTIDE SEQUENCE [LARGE SCALE GENOMIC DNA]</scope>
    <source>
        <strain evidence="2">NIES 3701</strain>
    </source>
</reference>
<evidence type="ECO:0000313" key="1">
    <source>
        <dbReference type="EMBL" id="GMH73042.1"/>
    </source>
</evidence>
<dbReference type="Proteomes" id="UP001165085">
    <property type="component" value="Unassembled WGS sequence"/>
</dbReference>
<evidence type="ECO:0000313" key="2">
    <source>
        <dbReference type="Proteomes" id="UP001165085"/>
    </source>
</evidence>
<accession>A0A9W7APC1</accession>
<sequence>MFLIHDLASHGDWAELKSAVSTFPQTAKVPHPDTKDLPLHLALNHSSPAACPPAVISAVIEAYPEAVNAPSGVTNEYPLSTYLRTHEDIDLAVLKSLATDVSAKGVSTLGETPLLQAISKKTIHTDDLTYIVSLYPGACSVPDEMDQLPLHEAVEVGLPAEFIKFIHDQYPEALTMENRDGDLISL</sequence>
<comment type="caution">
    <text evidence="1">The sequence shown here is derived from an EMBL/GenBank/DDBJ whole genome shotgun (WGS) entry which is preliminary data.</text>
</comment>